<feature type="compositionally biased region" description="Basic residues" evidence="1">
    <location>
        <begin position="191"/>
        <end position="215"/>
    </location>
</feature>
<dbReference type="InterPro" id="IPR012677">
    <property type="entry name" value="Nucleotide-bd_a/b_plait_sf"/>
</dbReference>
<dbReference type="InterPro" id="IPR050374">
    <property type="entry name" value="RRT5_SRSF_SR"/>
</dbReference>
<evidence type="ECO:0000313" key="3">
    <source>
        <dbReference type="EnsemblMetazoa" id="RPRC013437-PA"/>
    </source>
</evidence>
<dbReference type="InParanoid" id="T1IAW6"/>
<proteinExistence type="predicted"/>
<dbReference type="GO" id="GO:0005737">
    <property type="term" value="C:cytoplasm"/>
    <property type="evidence" value="ECO:0007669"/>
    <property type="project" value="TreeGrafter"/>
</dbReference>
<dbReference type="GO" id="GO:0003729">
    <property type="term" value="F:mRNA binding"/>
    <property type="evidence" value="ECO:0007669"/>
    <property type="project" value="TreeGrafter"/>
</dbReference>
<accession>T1IAW6</accession>
<dbReference type="Proteomes" id="UP000015103">
    <property type="component" value="Unassembled WGS sequence"/>
</dbReference>
<dbReference type="PANTHER" id="PTHR23003:SF51">
    <property type="entry name" value="SERINE-ARGININE PROTEIN 55"/>
    <property type="match status" value="1"/>
</dbReference>
<dbReference type="eggNOG" id="KOG0106">
    <property type="taxonomic scope" value="Eukaryota"/>
</dbReference>
<dbReference type="STRING" id="13249.T1IAW6"/>
<protein>
    <recommendedName>
        <fullName evidence="2">RRM domain-containing protein</fullName>
    </recommendedName>
</protein>
<dbReference type="EMBL" id="ACPB03024463">
    <property type="status" value="NOT_ANNOTATED_CDS"/>
    <property type="molecule type" value="Genomic_DNA"/>
</dbReference>
<dbReference type="PANTHER" id="PTHR23003">
    <property type="entry name" value="RNA RECOGNITION MOTIF RRM DOMAIN CONTAINING PROTEIN"/>
    <property type="match status" value="1"/>
</dbReference>
<dbReference type="InterPro" id="IPR000504">
    <property type="entry name" value="RRM_dom"/>
</dbReference>
<reference evidence="3" key="1">
    <citation type="submission" date="2015-05" db="UniProtKB">
        <authorList>
            <consortium name="EnsemblMetazoa"/>
        </authorList>
    </citation>
    <scope>IDENTIFICATION</scope>
</reference>
<dbReference type="EnsemblMetazoa" id="RPRC013437-RA">
    <property type="protein sequence ID" value="RPRC013437-PA"/>
    <property type="gene ID" value="RPRC013437"/>
</dbReference>
<dbReference type="InterPro" id="IPR035979">
    <property type="entry name" value="RBD_domain_sf"/>
</dbReference>
<name>T1IAW6_RHOPR</name>
<dbReference type="Gene3D" id="3.30.70.330">
    <property type="match status" value="2"/>
</dbReference>
<dbReference type="AlphaFoldDB" id="T1IAW6"/>
<feature type="region of interest" description="Disordered" evidence="1">
    <location>
        <begin position="183"/>
        <end position="215"/>
    </location>
</feature>
<organism evidence="3 4">
    <name type="scientific">Rhodnius prolixus</name>
    <name type="common">Triatomid bug</name>
    <dbReference type="NCBI Taxonomy" id="13249"/>
    <lineage>
        <taxon>Eukaryota</taxon>
        <taxon>Metazoa</taxon>
        <taxon>Ecdysozoa</taxon>
        <taxon>Arthropoda</taxon>
        <taxon>Hexapoda</taxon>
        <taxon>Insecta</taxon>
        <taxon>Pterygota</taxon>
        <taxon>Neoptera</taxon>
        <taxon>Paraneoptera</taxon>
        <taxon>Hemiptera</taxon>
        <taxon>Heteroptera</taxon>
        <taxon>Panheteroptera</taxon>
        <taxon>Cimicomorpha</taxon>
        <taxon>Reduviidae</taxon>
        <taxon>Triatominae</taxon>
        <taxon>Rhodnius</taxon>
    </lineage>
</organism>
<dbReference type="GO" id="GO:0005634">
    <property type="term" value="C:nucleus"/>
    <property type="evidence" value="ECO:0007669"/>
    <property type="project" value="TreeGrafter"/>
</dbReference>
<evidence type="ECO:0000259" key="2">
    <source>
        <dbReference type="PROSITE" id="PS50102"/>
    </source>
</evidence>
<dbReference type="VEuPathDB" id="VectorBase:RPRC013437"/>
<sequence length="215" mass="24389">MSGTHIFIGGLHPACRKSDVERFFAGYGRIKTLLLKRGYGFVEFGDSQDASDAVDILDGSELLGSKVTVAHAFPRQFRRYPSYGFRGEQARSGSLGFSKTTPMKRGAGYKVIVKNLSNRVKWQELKDFMRQAGEVAYADVYEELNEGIVEFRYYPDLKRAVEALDNSVLGGWRIRLIDKAQHEGSSSQNGKSRRINRCISRSRSRSPMRSRKRLH</sequence>
<evidence type="ECO:0000313" key="4">
    <source>
        <dbReference type="Proteomes" id="UP000015103"/>
    </source>
</evidence>
<feature type="domain" description="RRM" evidence="2">
    <location>
        <begin position="109"/>
        <end position="176"/>
    </location>
</feature>
<dbReference type="Pfam" id="PF00076">
    <property type="entry name" value="RRM_1"/>
    <property type="match status" value="2"/>
</dbReference>
<dbReference type="SMART" id="SM00360">
    <property type="entry name" value="RRM"/>
    <property type="match status" value="2"/>
</dbReference>
<dbReference type="PROSITE" id="PS50102">
    <property type="entry name" value="RRM"/>
    <property type="match status" value="2"/>
</dbReference>
<dbReference type="HOGENOM" id="CLU_012062_34_2_1"/>
<dbReference type="SUPFAM" id="SSF54928">
    <property type="entry name" value="RNA-binding domain, RBD"/>
    <property type="match status" value="1"/>
</dbReference>
<keyword evidence="4" id="KW-1185">Reference proteome</keyword>
<feature type="domain" description="RRM" evidence="2">
    <location>
        <begin position="4"/>
        <end position="74"/>
    </location>
</feature>
<evidence type="ECO:0000256" key="1">
    <source>
        <dbReference type="SAM" id="MobiDB-lite"/>
    </source>
</evidence>